<protein>
    <submittedName>
        <fullName evidence="3">Uncharacterized protein</fullName>
    </submittedName>
</protein>
<proteinExistence type="predicted"/>
<sequence>MNPVVSHYLLSSVCGGGSGSVGVSGGGNGNAGGRNGGSSSGADEGAGGSDGGGAAAQPAKVALSCERLEYKKICELTNTPSQFTLRWFVKDGKCCSYPWGHCKDFMSIYICKDSRMYSNTCPAEFSIIIDGPTAATYRRTNRLKRARRLGGCAAILWKSALDRSRSADPVDGYPVSLSSGARRLNFASIPIRSVHALLVLLNSVLKS</sequence>
<name>A0A914XQW9_9BILA</name>
<evidence type="ECO:0000256" key="1">
    <source>
        <dbReference type="SAM" id="MobiDB-lite"/>
    </source>
</evidence>
<accession>A0A914XQW9</accession>
<evidence type="ECO:0000313" key="2">
    <source>
        <dbReference type="Proteomes" id="UP000887566"/>
    </source>
</evidence>
<dbReference type="Proteomes" id="UP000887566">
    <property type="component" value="Unplaced"/>
</dbReference>
<keyword evidence="2" id="KW-1185">Reference proteome</keyword>
<dbReference type="WBParaSite" id="PSAMB.scaffold90size81551.g1921.t1">
    <property type="protein sequence ID" value="PSAMB.scaffold90size81551.g1921.t1"/>
    <property type="gene ID" value="PSAMB.scaffold90size81551.g1921"/>
</dbReference>
<dbReference type="AlphaFoldDB" id="A0A914XQW9"/>
<organism evidence="2 3">
    <name type="scientific">Plectus sambesii</name>
    <dbReference type="NCBI Taxonomy" id="2011161"/>
    <lineage>
        <taxon>Eukaryota</taxon>
        <taxon>Metazoa</taxon>
        <taxon>Ecdysozoa</taxon>
        <taxon>Nematoda</taxon>
        <taxon>Chromadorea</taxon>
        <taxon>Plectida</taxon>
        <taxon>Plectina</taxon>
        <taxon>Plectoidea</taxon>
        <taxon>Plectidae</taxon>
        <taxon>Plectus</taxon>
    </lineage>
</organism>
<feature type="region of interest" description="Disordered" evidence="1">
    <location>
        <begin position="25"/>
        <end position="53"/>
    </location>
</feature>
<reference evidence="3" key="1">
    <citation type="submission" date="2022-11" db="UniProtKB">
        <authorList>
            <consortium name="WormBaseParasite"/>
        </authorList>
    </citation>
    <scope>IDENTIFICATION</scope>
</reference>
<evidence type="ECO:0000313" key="3">
    <source>
        <dbReference type="WBParaSite" id="PSAMB.scaffold90size81551.g1921.t1"/>
    </source>
</evidence>